<accession>A0A352IQW3</accession>
<dbReference type="GO" id="GO:0008233">
    <property type="term" value="F:peptidase activity"/>
    <property type="evidence" value="ECO:0007669"/>
    <property type="project" value="UniProtKB-KW"/>
</dbReference>
<comment type="caution">
    <text evidence="2">The sequence shown here is derived from an EMBL/GenBank/DDBJ whole genome shotgun (WGS) entry which is preliminary data.</text>
</comment>
<dbReference type="Gene3D" id="3.30.230.10">
    <property type="match status" value="1"/>
</dbReference>
<dbReference type="InterPro" id="IPR014721">
    <property type="entry name" value="Ribsml_uS5_D2-typ_fold_subgr"/>
</dbReference>
<feature type="region of interest" description="Disordered" evidence="1">
    <location>
        <begin position="79"/>
        <end position="98"/>
    </location>
</feature>
<evidence type="ECO:0000256" key="1">
    <source>
        <dbReference type="SAM" id="MobiDB-lite"/>
    </source>
</evidence>
<reference evidence="2 3" key="1">
    <citation type="journal article" date="2018" name="Nat. Biotechnol.">
        <title>A standardized bacterial taxonomy based on genome phylogeny substantially revises the tree of life.</title>
        <authorList>
            <person name="Parks D.H."/>
            <person name="Chuvochina M."/>
            <person name="Waite D.W."/>
            <person name="Rinke C."/>
            <person name="Skarshewski A."/>
            <person name="Chaumeil P.A."/>
            <person name="Hugenholtz P."/>
        </authorList>
    </citation>
    <scope>NUCLEOTIDE SEQUENCE [LARGE SCALE GENOMIC DNA]</scope>
    <source>
        <strain evidence="2">UBA9380</strain>
    </source>
</reference>
<keyword evidence="2" id="KW-0378">Hydrolase</keyword>
<dbReference type="AlphaFoldDB" id="A0A352IQW3"/>
<name>A0A352IQW3_9GAMM</name>
<dbReference type="Proteomes" id="UP000263489">
    <property type="component" value="Unassembled WGS sequence"/>
</dbReference>
<proteinExistence type="predicted"/>
<feature type="non-terminal residue" evidence="2">
    <location>
        <position position="1"/>
    </location>
</feature>
<dbReference type="EMBL" id="DNNA01000094">
    <property type="protein sequence ID" value="HBC33846.1"/>
    <property type="molecule type" value="Genomic_DNA"/>
</dbReference>
<dbReference type="GO" id="GO:0006508">
    <property type="term" value="P:proteolysis"/>
    <property type="evidence" value="ECO:0007669"/>
    <property type="project" value="UniProtKB-KW"/>
</dbReference>
<protein>
    <submittedName>
        <fullName evidence="2">ATP-dependent protease</fullName>
    </submittedName>
</protein>
<evidence type="ECO:0000313" key="3">
    <source>
        <dbReference type="Proteomes" id="UP000263489"/>
    </source>
</evidence>
<gene>
    <name evidence="2" type="ORF">DC045_05880</name>
</gene>
<keyword evidence="2" id="KW-0645">Protease</keyword>
<sequence>GGLSGSQGVIVPSTNVQNLMLDSEVVQAVRGGQFAVYAVARVEEAITLLLGKPAGKADDKGRYPKQSVFGIIQQRLEKMREHERQEHARDDHKDPSIH</sequence>
<organism evidence="2 3">
    <name type="scientific">Marinobacter adhaerens</name>
    <dbReference type="NCBI Taxonomy" id="1033846"/>
    <lineage>
        <taxon>Bacteria</taxon>
        <taxon>Pseudomonadati</taxon>
        <taxon>Pseudomonadota</taxon>
        <taxon>Gammaproteobacteria</taxon>
        <taxon>Pseudomonadales</taxon>
        <taxon>Marinobacteraceae</taxon>
        <taxon>Marinobacter</taxon>
    </lineage>
</organism>
<evidence type="ECO:0000313" key="2">
    <source>
        <dbReference type="EMBL" id="HBC33846.1"/>
    </source>
</evidence>